<evidence type="ECO:0000313" key="2">
    <source>
        <dbReference type="Proteomes" id="UP000828941"/>
    </source>
</evidence>
<protein>
    <submittedName>
        <fullName evidence="1">Uncharacterized protein</fullName>
    </submittedName>
</protein>
<dbReference type="EMBL" id="CM039428">
    <property type="protein sequence ID" value="KAI4351631.1"/>
    <property type="molecule type" value="Genomic_DNA"/>
</dbReference>
<keyword evidence="2" id="KW-1185">Reference proteome</keyword>
<comment type="caution">
    <text evidence="1">The sequence shown here is derived from an EMBL/GenBank/DDBJ whole genome shotgun (WGS) entry which is preliminary data.</text>
</comment>
<sequence length="454" mass="50192">MSSEEKTLCCVPDFWLFLVLAFVLVVFAAITSGLALGLLSFSQVDLEVLVKAGQPQTQKNAAKIMPIVKNEHLLLCTLLICKSLALEGVSVSMEKIFPEWLAVIISATFVGIIAEIIPQALCSRYGLSVGAKLSLFVQVLLLVFFPLSYPISKLLDWVLGKGHTALLGRAELKTMVNLHANEAGKGGELSRHETTIISGALDLTQKTAKDAMTPISETFSLDIDSKLDMNTMNLIMSKGYSRIPIHSGKPTNIIGLILVKNLIFLHPEDEMPIKYLTIRRIPRVDENWPLYDILNIFQRGQSHMAVVEKDMKAATAAAEDYLSISTDASNLYSEDSQYYSTTLKNIMELQEGDSVPKQSNGSTSNENSESLSSQTDEKVIGIITLEDVIEELLQGDILDETDQYVDVHRNIKIDLQRSRRVSLAGSFRGDSSSRNRWRGSDQSRISPRSPSTHS</sequence>
<dbReference type="Proteomes" id="UP000828941">
    <property type="component" value="Chromosome 3"/>
</dbReference>
<proteinExistence type="predicted"/>
<gene>
    <name evidence="1" type="ORF">L6164_005974</name>
</gene>
<organism evidence="1 2">
    <name type="scientific">Bauhinia variegata</name>
    <name type="common">Purple orchid tree</name>
    <name type="synonym">Phanera variegata</name>
    <dbReference type="NCBI Taxonomy" id="167791"/>
    <lineage>
        <taxon>Eukaryota</taxon>
        <taxon>Viridiplantae</taxon>
        <taxon>Streptophyta</taxon>
        <taxon>Embryophyta</taxon>
        <taxon>Tracheophyta</taxon>
        <taxon>Spermatophyta</taxon>
        <taxon>Magnoliopsida</taxon>
        <taxon>eudicotyledons</taxon>
        <taxon>Gunneridae</taxon>
        <taxon>Pentapetalae</taxon>
        <taxon>rosids</taxon>
        <taxon>fabids</taxon>
        <taxon>Fabales</taxon>
        <taxon>Fabaceae</taxon>
        <taxon>Cercidoideae</taxon>
        <taxon>Cercideae</taxon>
        <taxon>Bauhiniinae</taxon>
        <taxon>Bauhinia</taxon>
    </lineage>
</organism>
<name>A0ACB9PVL5_BAUVA</name>
<reference evidence="1 2" key="1">
    <citation type="journal article" date="2022" name="DNA Res.">
        <title>Chromosomal-level genome assembly of the orchid tree Bauhinia variegata (Leguminosae; Cercidoideae) supports the allotetraploid origin hypothesis of Bauhinia.</title>
        <authorList>
            <person name="Zhong Y."/>
            <person name="Chen Y."/>
            <person name="Zheng D."/>
            <person name="Pang J."/>
            <person name="Liu Y."/>
            <person name="Luo S."/>
            <person name="Meng S."/>
            <person name="Qian L."/>
            <person name="Wei D."/>
            <person name="Dai S."/>
            <person name="Zhou R."/>
        </authorList>
    </citation>
    <scope>NUCLEOTIDE SEQUENCE [LARGE SCALE GENOMIC DNA]</scope>
    <source>
        <strain evidence="1">BV-YZ2020</strain>
    </source>
</reference>
<accession>A0ACB9PVL5</accession>
<evidence type="ECO:0000313" key="1">
    <source>
        <dbReference type="EMBL" id="KAI4351631.1"/>
    </source>
</evidence>